<keyword evidence="3" id="KW-1185">Reference proteome</keyword>
<dbReference type="PANTHER" id="PTHR33747">
    <property type="entry name" value="UPF0225 PROTEIN SCO1677"/>
    <property type="match status" value="1"/>
</dbReference>
<comment type="caution">
    <text evidence="2">The sequence shown here is derived from an EMBL/GenBank/DDBJ whole genome shotgun (WGS) entry which is preliminary data.</text>
</comment>
<dbReference type="SUPFAM" id="SSF103642">
    <property type="entry name" value="Sec-C motif"/>
    <property type="match status" value="1"/>
</dbReference>
<feature type="region of interest" description="Disordered" evidence="1">
    <location>
        <begin position="344"/>
        <end position="385"/>
    </location>
</feature>
<protein>
    <recommendedName>
        <fullName evidence="4">Zinc chelation protein SecC</fullName>
    </recommendedName>
</protein>
<accession>A0A0L0QUG0</accession>
<dbReference type="PATRIC" id="fig|1473.5.peg.3522"/>
<reference evidence="3" key="1">
    <citation type="submission" date="2015-07" db="EMBL/GenBank/DDBJ databases">
        <title>Fjat-10053 dsm26.</title>
        <authorList>
            <person name="Liu B."/>
            <person name="Wang J."/>
            <person name="Zhu Y."/>
            <person name="Liu G."/>
            <person name="Chen Q."/>
            <person name="Chen Z."/>
            <person name="Lan J."/>
            <person name="Che J."/>
            <person name="Ge C."/>
            <person name="Shi H."/>
            <person name="Pan Z."/>
            <person name="Liu X."/>
        </authorList>
    </citation>
    <scope>NUCLEOTIDE SEQUENCE [LARGE SCALE GENOMIC DNA]</scope>
    <source>
        <strain evidence="3">DSM 26</strain>
    </source>
</reference>
<dbReference type="InterPro" id="IPR004027">
    <property type="entry name" value="SEC_C_motif"/>
</dbReference>
<evidence type="ECO:0000313" key="2">
    <source>
        <dbReference type="EMBL" id="KNE22147.1"/>
    </source>
</evidence>
<dbReference type="AlphaFoldDB" id="A0A0L0QUG0"/>
<feature type="compositionally biased region" description="Low complexity" evidence="1">
    <location>
        <begin position="347"/>
        <end position="361"/>
    </location>
</feature>
<dbReference type="PANTHER" id="PTHR33747:SF1">
    <property type="entry name" value="ADENYLATE CYCLASE-ASSOCIATED CAP C-TERMINAL DOMAIN-CONTAINING PROTEIN"/>
    <property type="match status" value="1"/>
</dbReference>
<evidence type="ECO:0008006" key="4">
    <source>
        <dbReference type="Google" id="ProtNLM"/>
    </source>
</evidence>
<evidence type="ECO:0000256" key="1">
    <source>
        <dbReference type="SAM" id="MobiDB-lite"/>
    </source>
</evidence>
<proteinExistence type="predicted"/>
<organism evidence="2 3">
    <name type="scientific">Virgibacillus pantothenticus</name>
    <dbReference type="NCBI Taxonomy" id="1473"/>
    <lineage>
        <taxon>Bacteria</taxon>
        <taxon>Bacillati</taxon>
        <taxon>Bacillota</taxon>
        <taxon>Bacilli</taxon>
        <taxon>Bacillales</taxon>
        <taxon>Bacillaceae</taxon>
        <taxon>Virgibacillus</taxon>
    </lineage>
</organism>
<dbReference type="EMBL" id="LGTO01000004">
    <property type="protein sequence ID" value="KNE22147.1"/>
    <property type="molecule type" value="Genomic_DNA"/>
</dbReference>
<sequence>MERLKKQSKKQWQEILFPLTLHDALNRYTKAELDTIRKKLDIKNASSLKKAELIQVLEQNIPEHLKRLIFLWDMDRFKVLLNIAENGGKIIAPDLDHDQMEYLRRTGLVYTGTLEGNRVLTVPEEMLAPITALKHDINVRATIKRNTKWIKLTRGLLYYYGVLNVHQMIHMVEKYMKEDIDFKSFVDVIADSMHFCPEIVIDMEGFSHIDVLEPKKVKQEQKMRESVPFYPFTEQQLLEAGEPGFVDRNASYQQLVHFLTRNYEMDKADADAIVEECAHAIKSGEGSGEVLKYLSHVLEFDSEQAVKALMDKIIHLMNNTREWFLKGHAPYELLEIEKSSLLTSKPNSSAGQKSNSSSSQKVVKIGRNQPCPCGSGKKYKKCCGR</sequence>
<evidence type="ECO:0000313" key="3">
    <source>
        <dbReference type="Proteomes" id="UP000036780"/>
    </source>
</evidence>
<gene>
    <name evidence="2" type="ORF">AFK71_03020</name>
</gene>
<dbReference type="Proteomes" id="UP000036780">
    <property type="component" value="Unassembled WGS sequence"/>
</dbReference>
<dbReference type="Gene3D" id="3.10.450.50">
    <property type="match status" value="1"/>
</dbReference>
<dbReference type="Pfam" id="PF02810">
    <property type="entry name" value="SEC-C"/>
    <property type="match status" value="1"/>
</dbReference>
<name>A0A0L0QUG0_VIRPA</name>